<name>A0A833W4M3_9HYME</name>
<evidence type="ECO:0000256" key="8">
    <source>
        <dbReference type="ARBA" id="ARBA00023224"/>
    </source>
</evidence>
<sequence>MKIVGIWPEERKWNRLSSYVFFIPFFTMLCFLWFPQTINLPLIAHDLNLVAENLSMGNMTVTIALTKAICIAKDWATVETKTGRETMMTIAGFTRKITIGSTILCHSVVGTYMVLRPFSLKYSDNKLFFRGYFPYDATISPNYEFTMVGQAVAVTISTVFYSTVDTFIAMLILHACGQLSNLKEDIMNIHSYDKNSLDMRLKKIVQKHEYVNRFSETVENCFNVMFLIQMIGFMIQLCFQSFQAIMSFEKEQEQRIVFQTEFLCVYVAGVMMQLFLYCYVGEKLMLEVLFIKEKLISRRFSDNLDISFKYTLMSAIFQSIDIADTAYNCQWYSLPPRNARLFVIIMCRAVSLPLKLTAGKFCWFTILLYSQVDLNYQLAWNRYLMKIMGIWPEERRWNRPSSYVVLLPFLTMLCFLWGPQTINLPLIAHDLNLVVENLSMGNMTVTIALTKAMIFWMKGECA</sequence>
<feature type="transmembrane region" description="Helical" evidence="9">
    <location>
        <begin position="54"/>
        <end position="76"/>
    </location>
</feature>
<comment type="caution">
    <text evidence="10">The sequence shown here is derived from an EMBL/GenBank/DDBJ whole genome shotgun (WGS) entry which is preliminary data.</text>
</comment>
<keyword evidence="8 9" id="KW-0807">Transducer</keyword>
<evidence type="ECO:0000313" key="11">
    <source>
        <dbReference type="Proteomes" id="UP000655588"/>
    </source>
</evidence>
<evidence type="ECO:0000256" key="9">
    <source>
        <dbReference type="RuleBase" id="RU351113"/>
    </source>
</evidence>
<feature type="transmembrane region" description="Helical" evidence="9">
    <location>
        <begin position="401"/>
        <end position="418"/>
    </location>
</feature>
<dbReference type="GO" id="GO:0005886">
    <property type="term" value="C:plasma membrane"/>
    <property type="evidence" value="ECO:0007669"/>
    <property type="project" value="UniProtKB-SubCell"/>
</dbReference>
<dbReference type="GO" id="GO:0005549">
    <property type="term" value="F:odorant binding"/>
    <property type="evidence" value="ECO:0007669"/>
    <property type="project" value="InterPro"/>
</dbReference>
<dbReference type="GO" id="GO:0004984">
    <property type="term" value="F:olfactory receptor activity"/>
    <property type="evidence" value="ECO:0007669"/>
    <property type="project" value="InterPro"/>
</dbReference>
<feature type="transmembrane region" description="Helical" evidence="9">
    <location>
        <begin position="438"/>
        <end position="457"/>
    </location>
</feature>
<dbReference type="InterPro" id="IPR004117">
    <property type="entry name" value="7tm6_olfct_rcpt"/>
</dbReference>
<comment type="subcellular location">
    <subcellularLocation>
        <location evidence="9">Cell membrane</location>
        <topology evidence="9">Multi-pass membrane protein</topology>
    </subcellularLocation>
    <subcellularLocation>
        <location evidence="1">Membrane</location>
        <topology evidence="1">Multi-pass membrane protein</topology>
    </subcellularLocation>
</comment>
<keyword evidence="4 9" id="KW-0552">Olfaction</keyword>
<dbReference type="PANTHER" id="PTHR21137:SF42">
    <property type="entry name" value="ODORANT RECEPTOR 83A"/>
    <property type="match status" value="1"/>
</dbReference>
<organism evidence="10 11">
    <name type="scientific">Frieseomelitta varia</name>
    <dbReference type="NCBI Taxonomy" id="561572"/>
    <lineage>
        <taxon>Eukaryota</taxon>
        <taxon>Metazoa</taxon>
        <taxon>Ecdysozoa</taxon>
        <taxon>Arthropoda</taxon>
        <taxon>Hexapoda</taxon>
        <taxon>Insecta</taxon>
        <taxon>Pterygota</taxon>
        <taxon>Neoptera</taxon>
        <taxon>Endopterygota</taxon>
        <taxon>Hymenoptera</taxon>
        <taxon>Apocrita</taxon>
        <taxon>Aculeata</taxon>
        <taxon>Apoidea</taxon>
        <taxon>Anthophila</taxon>
        <taxon>Apidae</taxon>
        <taxon>Frieseomelitta</taxon>
    </lineage>
</organism>
<gene>
    <name evidence="10" type="ORF">E2986_07061</name>
</gene>
<dbReference type="GO" id="GO:0007165">
    <property type="term" value="P:signal transduction"/>
    <property type="evidence" value="ECO:0007669"/>
    <property type="project" value="UniProtKB-KW"/>
</dbReference>
<evidence type="ECO:0000313" key="10">
    <source>
        <dbReference type="EMBL" id="KAF3423717.1"/>
    </source>
</evidence>
<feature type="transmembrane region" description="Helical" evidence="9">
    <location>
        <begin position="256"/>
        <end position="280"/>
    </location>
</feature>
<dbReference type="Proteomes" id="UP000655588">
    <property type="component" value="Unassembled WGS sequence"/>
</dbReference>
<dbReference type="PANTHER" id="PTHR21137">
    <property type="entry name" value="ODORANT RECEPTOR"/>
    <property type="match status" value="1"/>
</dbReference>
<evidence type="ECO:0000256" key="7">
    <source>
        <dbReference type="ARBA" id="ARBA00023170"/>
    </source>
</evidence>
<protein>
    <recommendedName>
        <fullName evidence="9">Odorant receptor</fullName>
    </recommendedName>
</protein>
<evidence type="ECO:0000256" key="6">
    <source>
        <dbReference type="ARBA" id="ARBA00023136"/>
    </source>
</evidence>
<accession>A0A833W4M3</accession>
<dbReference type="EMBL" id="WNWW01000544">
    <property type="protein sequence ID" value="KAF3423717.1"/>
    <property type="molecule type" value="Genomic_DNA"/>
</dbReference>
<evidence type="ECO:0000256" key="1">
    <source>
        <dbReference type="ARBA" id="ARBA00004141"/>
    </source>
</evidence>
<keyword evidence="3 9" id="KW-0812">Transmembrane</keyword>
<feature type="transmembrane region" description="Helical" evidence="9">
    <location>
        <begin position="151"/>
        <end position="173"/>
    </location>
</feature>
<proteinExistence type="inferred from homology"/>
<evidence type="ECO:0000256" key="4">
    <source>
        <dbReference type="ARBA" id="ARBA00022725"/>
    </source>
</evidence>
<evidence type="ECO:0000256" key="5">
    <source>
        <dbReference type="ARBA" id="ARBA00022989"/>
    </source>
</evidence>
<feature type="transmembrane region" description="Helical" evidence="9">
    <location>
        <begin position="97"/>
        <end position="115"/>
    </location>
</feature>
<dbReference type="Pfam" id="PF02949">
    <property type="entry name" value="7tm_6"/>
    <property type="match status" value="1"/>
</dbReference>
<keyword evidence="7 9" id="KW-0675">Receptor</keyword>
<feature type="transmembrane region" description="Helical" evidence="9">
    <location>
        <begin position="16"/>
        <end position="34"/>
    </location>
</feature>
<keyword evidence="11" id="KW-1185">Reference proteome</keyword>
<comment type="caution">
    <text evidence="9">Lacks conserved residue(s) required for the propagation of feature annotation.</text>
</comment>
<keyword evidence="2 9" id="KW-0716">Sensory transduction</keyword>
<comment type="similarity">
    <text evidence="9">Belongs to the insect chemoreceptor superfamily. Heteromeric odorant receptor channel (TC 1.A.69) family.</text>
</comment>
<keyword evidence="5 9" id="KW-1133">Transmembrane helix</keyword>
<keyword evidence="6 9" id="KW-0472">Membrane</keyword>
<evidence type="ECO:0000256" key="3">
    <source>
        <dbReference type="ARBA" id="ARBA00022692"/>
    </source>
</evidence>
<feature type="transmembrane region" description="Helical" evidence="9">
    <location>
        <begin position="222"/>
        <end position="244"/>
    </location>
</feature>
<dbReference type="AlphaFoldDB" id="A0A833W4M3"/>
<reference evidence="10" key="1">
    <citation type="submission" date="2019-11" db="EMBL/GenBank/DDBJ databases">
        <title>The nuclear and mitochondrial genomes of Frieseomelitta varia - a highly eusocial stingless bee (Meliponini) with a permanently sterile worker caste.</title>
        <authorList>
            <person name="Freitas F.C.P."/>
            <person name="Lourenco A.P."/>
            <person name="Nunes F.M.F."/>
            <person name="Paschoal A.R."/>
            <person name="Abreu F.C.P."/>
            <person name="Barbin F.O."/>
            <person name="Bataglia L."/>
            <person name="Cardoso-Junior C.A.M."/>
            <person name="Cervoni M.S."/>
            <person name="Silva S.R."/>
            <person name="Dalarmi F."/>
            <person name="Del Lama M.A."/>
            <person name="Depintor T.S."/>
            <person name="Ferreira K.M."/>
            <person name="Goria P.S."/>
            <person name="Jaskot M.C."/>
            <person name="Lago D.C."/>
            <person name="Luna-Lucena D."/>
            <person name="Moda L.M."/>
            <person name="Nascimento L."/>
            <person name="Pedrino M."/>
            <person name="Rabico F.O."/>
            <person name="Sanches F.C."/>
            <person name="Santos D.E."/>
            <person name="Santos C.G."/>
            <person name="Vieira J."/>
            <person name="Lopes T.F."/>
            <person name="Barchuk A.R."/>
            <person name="Hartfelder K."/>
            <person name="Simoes Z.L.P."/>
            <person name="Bitondi M.M.G."/>
            <person name="Pinheiro D.G."/>
        </authorList>
    </citation>
    <scope>NUCLEOTIDE SEQUENCE</scope>
    <source>
        <strain evidence="10">USP_RPSP 00005682</strain>
        <tissue evidence="10">Whole individual</tissue>
    </source>
</reference>
<evidence type="ECO:0000256" key="2">
    <source>
        <dbReference type="ARBA" id="ARBA00022606"/>
    </source>
</evidence>